<evidence type="ECO:0000256" key="11">
    <source>
        <dbReference type="RuleBase" id="RU003357"/>
    </source>
</evidence>
<dbReference type="Gene3D" id="2.60.40.1120">
    <property type="entry name" value="Carboxypeptidase-like, regulatory domain"/>
    <property type="match status" value="1"/>
</dbReference>
<feature type="domain" description="Secretin/TonB short N-terminal" evidence="12">
    <location>
        <begin position="33"/>
        <end position="84"/>
    </location>
</feature>
<evidence type="ECO:0000256" key="2">
    <source>
        <dbReference type="ARBA" id="ARBA00022448"/>
    </source>
</evidence>
<protein>
    <submittedName>
        <fullName evidence="13">SusC/RagA family TonB-linked outer membrane protein</fullName>
    </submittedName>
</protein>
<dbReference type="Gene3D" id="2.170.130.10">
    <property type="entry name" value="TonB-dependent receptor, plug domain"/>
    <property type="match status" value="1"/>
</dbReference>
<dbReference type="InterPro" id="IPR039426">
    <property type="entry name" value="TonB-dep_rcpt-like"/>
</dbReference>
<dbReference type="SUPFAM" id="SSF49464">
    <property type="entry name" value="Carboxypeptidase regulatory domain-like"/>
    <property type="match status" value="1"/>
</dbReference>
<dbReference type="InterPro" id="IPR037066">
    <property type="entry name" value="Plug_dom_sf"/>
</dbReference>
<comment type="subcellular location">
    <subcellularLocation>
        <location evidence="1 10">Cell outer membrane</location>
        <topology evidence="1 10">Multi-pass membrane protein</topology>
    </subcellularLocation>
</comment>
<dbReference type="InterPro" id="IPR011662">
    <property type="entry name" value="Secretin/TonB_short_N"/>
</dbReference>
<keyword evidence="2 10" id="KW-0813">Transport</keyword>
<keyword evidence="4" id="KW-0406">Ion transport</keyword>
<evidence type="ECO:0000256" key="5">
    <source>
        <dbReference type="ARBA" id="ARBA00022692"/>
    </source>
</evidence>
<dbReference type="SUPFAM" id="SSF56935">
    <property type="entry name" value="Porins"/>
    <property type="match status" value="1"/>
</dbReference>
<dbReference type="Gene3D" id="2.40.170.20">
    <property type="entry name" value="TonB-dependent receptor, beta-barrel domain"/>
    <property type="match status" value="1"/>
</dbReference>
<evidence type="ECO:0000313" key="14">
    <source>
        <dbReference type="Proteomes" id="UP001496674"/>
    </source>
</evidence>
<dbReference type="Pfam" id="PF07715">
    <property type="entry name" value="Plug"/>
    <property type="match status" value="1"/>
</dbReference>
<keyword evidence="6" id="KW-0408">Iron</keyword>
<dbReference type="InterPro" id="IPR023997">
    <property type="entry name" value="TonB-dep_OMP_SusC/RagA_CS"/>
</dbReference>
<keyword evidence="9 10" id="KW-0998">Cell outer membrane</keyword>
<comment type="similarity">
    <text evidence="10 11">Belongs to the TonB-dependent receptor family.</text>
</comment>
<dbReference type="Pfam" id="PF13715">
    <property type="entry name" value="CarbopepD_reg_2"/>
    <property type="match status" value="1"/>
</dbReference>
<evidence type="ECO:0000256" key="10">
    <source>
        <dbReference type="PROSITE-ProRule" id="PRU01360"/>
    </source>
</evidence>
<dbReference type="InterPro" id="IPR023996">
    <property type="entry name" value="TonB-dep_OMP_SusC/RagA"/>
</dbReference>
<dbReference type="InterPro" id="IPR012910">
    <property type="entry name" value="Plug_dom"/>
</dbReference>
<dbReference type="EMBL" id="AP028055">
    <property type="protein sequence ID" value="BEG98987.1"/>
    <property type="molecule type" value="Genomic_DNA"/>
</dbReference>
<keyword evidence="3 10" id="KW-1134">Transmembrane beta strand</keyword>
<dbReference type="PROSITE" id="PS52016">
    <property type="entry name" value="TONB_DEPENDENT_REC_3"/>
    <property type="match status" value="1"/>
</dbReference>
<proteinExistence type="inferred from homology"/>
<reference evidence="13 14" key="1">
    <citation type="submission" date="2023-04" db="EMBL/GenBank/DDBJ databases">
        <title>Draft genome sequence of acteroides sedimenti strain YN3PY1.</title>
        <authorList>
            <person name="Yoshida N."/>
        </authorList>
    </citation>
    <scope>NUCLEOTIDE SEQUENCE [LARGE SCALE GENOMIC DNA]</scope>
    <source>
        <strain evidence="13 14">YN3PY1</strain>
    </source>
</reference>
<keyword evidence="5 10" id="KW-0812">Transmembrane</keyword>
<evidence type="ECO:0000256" key="6">
    <source>
        <dbReference type="ARBA" id="ARBA00023004"/>
    </source>
</evidence>
<evidence type="ECO:0000256" key="1">
    <source>
        <dbReference type="ARBA" id="ARBA00004571"/>
    </source>
</evidence>
<dbReference type="SMART" id="SM00965">
    <property type="entry name" value="STN"/>
    <property type="match status" value="1"/>
</dbReference>
<dbReference type="InterPro" id="IPR036942">
    <property type="entry name" value="Beta-barrel_TonB_sf"/>
</dbReference>
<accession>A0ABN6Z4G4</accession>
<dbReference type="Proteomes" id="UP001496674">
    <property type="component" value="Chromosome"/>
</dbReference>
<evidence type="ECO:0000256" key="8">
    <source>
        <dbReference type="ARBA" id="ARBA00023136"/>
    </source>
</evidence>
<evidence type="ECO:0000256" key="7">
    <source>
        <dbReference type="ARBA" id="ARBA00023077"/>
    </source>
</evidence>
<keyword evidence="8 10" id="KW-0472">Membrane</keyword>
<evidence type="ECO:0000259" key="12">
    <source>
        <dbReference type="SMART" id="SM00965"/>
    </source>
</evidence>
<dbReference type="InterPro" id="IPR000531">
    <property type="entry name" value="Beta-barrel_TonB"/>
</dbReference>
<evidence type="ECO:0000256" key="4">
    <source>
        <dbReference type="ARBA" id="ARBA00022496"/>
    </source>
</evidence>
<dbReference type="InterPro" id="IPR008969">
    <property type="entry name" value="CarboxyPept-like_regulatory"/>
</dbReference>
<gene>
    <name evidence="13" type="ORF">BSYN_12520</name>
</gene>
<keyword evidence="7 11" id="KW-0798">TonB box</keyword>
<dbReference type="Pfam" id="PF07660">
    <property type="entry name" value="STN"/>
    <property type="match status" value="1"/>
</dbReference>
<evidence type="ECO:0000256" key="3">
    <source>
        <dbReference type="ARBA" id="ARBA00022452"/>
    </source>
</evidence>
<dbReference type="Gene3D" id="3.55.50.30">
    <property type="match status" value="1"/>
</dbReference>
<keyword evidence="14" id="KW-1185">Reference proteome</keyword>
<name>A0ABN6Z4G4_9BACE</name>
<dbReference type="NCBIfam" id="TIGR04057">
    <property type="entry name" value="SusC_RagA_signa"/>
    <property type="match status" value="1"/>
</dbReference>
<organism evidence="13 14">
    <name type="scientific">Bacteroides sedimenti</name>
    <dbReference type="NCBI Taxonomy" id="2136147"/>
    <lineage>
        <taxon>Bacteria</taxon>
        <taxon>Pseudomonadati</taxon>
        <taxon>Bacteroidota</taxon>
        <taxon>Bacteroidia</taxon>
        <taxon>Bacteroidales</taxon>
        <taxon>Bacteroidaceae</taxon>
        <taxon>Bacteroides</taxon>
    </lineage>
</organism>
<keyword evidence="4" id="KW-0410">Iron transport</keyword>
<evidence type="ECO:0000313" key="13">
    <source>
        <dbReference type="EMBL" id="BEG98987.1"/>
    </source>
</evidence>
<sequence length="1136" mass="126438">MSAFSLIDKNVTIQMTNVSLGKVLDEVEKQSGYSFLVRNNDVNLNDKVSLNVKNESVEQILKTLFTSKGITYEIKGTRITIYRPMDRVEQKAEQKSGNQQKKTVTGIVKDANGETIIGVNVSVVGTNNATITDLDGKFILKNVPEKSLIKVSYIGFVTQEVALKDKNDLKIVMVESSKQLEEVVVVGYGVQKKENLTGSVASVKMEQILGDRPVSNTTSVLQGTIPGLQVTRSSTPGQNSNSLNIRGTVSINGGSPLVLIDNVPGDLGMLNPEDVETVTVLKDAASAAIYGARAAGGVVLVTTKRPKSNTTFSLSYNNNFGFESSINKPEQVSLESYLDNYLKAGFTDSYWANGQSVAQWKDYVKDYKMNPGAYATVGDGIYKDPNGKIYYLNEKDLFANMLETSFMTNHNLSASGGTEKLRYRIAAGYNFENGPIVTNKDQYSRKNVSAFLSADVTDWFTQEIDVRYSQSNKTMPVDAAGGIYSTRLISFYPEGDMPASISGLDKDYPIFTPRGLLNLARTSSTTVDNPRIFMKSIVKPMKGLEAVFEYTYNKNNTNYSYYSGQYSYTTIQMAKQTAPSRDTYTKDKYFTDYNAINAYATYSKSFGGHNFKLMGGFDQEKSYYEDLYAYAEQQAVQSTPSFGGATGTKTITDGYSVYTIRSGFYRLNYNWNGRYLLEVNGRYDGSSKFPKNERFGFFPSFSAGWQVAEEGFMKSTRSWLDGLKVRGSWGEIGNQAIDPYQYTPTMGINSSDGVWLNNGAYVTTIGVPNLVRSNFTWEKVATLDLGLDITMFGNRLSGTFDWYQRDTKGMLSAGSEIPSVVGVKAPLQNVADMRTTGWELGLSWNDKIGDFGYRVGFNVYDHTSKITKFKETGLMSDYYVGRDLGEIWGYVADGYYTVNDFVDTNSWKLKEGITTIQGVNVRPGDVKFKNLRDDEVSANQIDAGNGTLVNPGDRKIIGNNTSRYQFGANLGASYKGFDLSVMLQGTGKRDVWLSNTMIFPFGTSSTDAVFIPLYKGLEDFWKPISTDPTNENYMIPEKSDPKFYRLYGQMQNVGSNTRVCDKYLSNAAYLRVKNVTLSYMFPAQWLKKLTVKQLRMYVSVENLATITSLTNGIDPETLGWNYPFYRTTSFGASITF</sequence>
<dbReference type="NCBIfam" id="TIGR04056">
    <property type="entry name" value="OMP_RagA_SusC"/>
    <property type="match status" value="1"/>
</dbReference>
<dbReference type="Pfam" id="PF00593">
    <property type="entry name" value="TonB_dep_Rec_b-barrel"/>
    <property type="match status" value="1"/>
</dbReference>
<evidence type="ECO:0000256" key="9">
    <source>
        <dbReference type="ARBA" id="ARBA00023237"/>
    </source>
</evidence>